<sequence length="357" mass="40963">MLTIENQIFCQMGSVSSDGYLVYDISESLLKYANPGLFSVFGLEVSEIQSASELLMGQIHPEDREHVKSFYQELLEDRGAKKYVFRLLLKDGEKYLKSSLTVSPDARYIYAIIEDITVSRHNKIHIEQINARKNITLEVLSHDLKEPLGMIRMAASSLESNLKKTEEKDLRSALKFIIEMCERNLKLVRSMVNHEFLKSSVVAIKKERTDIVWELKDVVRFYVRSHLREIRNFHFSSSQDKIFLSMDSMKFLQVINNLVSNSIKFTGIGGNIHVYAEERRSKVMISVSDDGIGIPKEIRNNLFKHSREVLRKGLEGEESGGLGLNIIKDIVDLHNGRVWFISEEGLGTTFFIELPKK</sequence>
<dbReference type="GO" id="GO:0005524">
    <property type="term" value="F:ATP binding"/>
    <property type="evidence" value="ECO:0007669"/>
    <property type="project" value="UniProtKB-KW"/>
</dbReference>
<keyword evidence="5" id="KW-0418">Kinase</keyword>
<evidence type="ECO:0000313" key="9">
    <source>
        <dbReference type="Proteomes" id="UP001595792"/>
    </source>
</evidence>
<dbReference type="InterPro" id="IPR003594">
    <property type="entry name" value="HATPase_dom"/>
</dbReference>
<comment type="catalytic activity">
    <reaction evidence="1">
        <text>ATP + protein L-histidine = ADP + protein N-phospho-L-histidine.</text>
        <dbReference type="EC" id="2.7.13.3"/>
    </reaction>
</comment>
<dbReference type="Gene3D" id="3.30.450.20">
    <property type="entry name" value="PAS domain"/>
    <property type="match status" value="1"/>
</dbReference>
<dbReference type="InterPro" id="IPR004358">
    <property type="entry name" value="Sig_transdc_His_kin-like_C"/>
</dbReference>
<dbReference type="InterPro" id="IPR036097">
    <property type="entry name" value="HisK_dim/P_sf"/>
</dbReference>
<dbReference type="EMBL" id="JBHSBY010000037">
    <property type="protein sequence ID" value="MFC4196691.1"/>
    <property type="molecule type" value="Genomic_DNA"/>
</dbReference>
<dbReference type="InterPro" id="IPR052162">
    <property type="entry name" value="Sensor_kinase/Photoreceptor"/>
</dbReference>
<evidence type="ECO:0000256" key="2">
    <source>
        <dbReference type="ARBA" id="ARBA00012438"/>
    </source>
</evidence>
<dbReference type="InterPro" id="IPR035965">
    <property type="entry name" value="PAS-like_dom_sf"/>
</dbReference>
<dbReference type="Pfam" id="PF02518">
    <property type="entry name" value="HATPase_c"/>
    <property type="match status" value="1"/>
</dbReference>
<dbReference type="Pfam" id="PF08447">
    <property type="entry name" value="PAS_3"/>
    <property type="match status" value="1"/>
</dbReference>
<name>A0ABV8NIU2_9SPHI</name>
<reference evidence="9" key="1">
    <citation type="journal article" date="2019" name="Int. J. Syst. Evol. Microbiol.">
        <title>The Global Catalogue of Microorganisms (GCM) 10K type strain sequencing project: providing services to taxonomists for standard genome sequencing and annotation.</title>
        <authorList>
            <consortium name="The Broad Institute Genomics Platform"/>
            <consortium name="The Broad Institute Genome Sequencing Center for Infectious Disease"/>
            <person name="Wu L."/>
            <person name="Ma J."/>
        </authorList>
    </citation>
    <scope>NUCLEOTIDE SEQUENCE [LARGE SCALE GENOMIC DNA]</scope>
    <source>
        <strain evidence="9">CCM 8689</strain>
    </source>
</reference>
<dbReference type="PROSITE" id="PS50112">
    <property type="entry name" value="PAS"/>
    <property type="match status" value="1"/>
</dbReference>
<dbReference type="PANTHER" id="PTHR43304">
    <property type="entry name" value="PHYTOCHROME-LIKE PROTEIN CPH1"/>
    <property type="match status" value="1"/>
</dbReference>
<dbReference type="RefSeq" id="WP_378960030.1">
    <property type="nucleotide sequence ID" value="NZ_JBHRXC010000016.1"/>
</dbReference>
<dbReference type="InterPro" id="IPR036890">
    <property type="entry name" value="HATPase_C_sf"/>
</dbReference>
<keyword evidence="8" id="KW-0067">ATP-binding</keyword>
<evidence type="ECO:0000259" key="6">
    <source>
        <dbReference type="PROSITE" id="PS50109"/>
    </source>
</evidence>
<dbReference type="Gene3D" id="3.30.565.10">
    <property type="entry name" value="Histidine kinase-like ATPase, C-terminal domain"/>
    <property type="match status" value="1"/>
</dbReference>
<dbReference type="Gene3D" id="1.10.287.130">
    <property type="match status" value="1"/>
</dbReference>
<dbReference type="SMART" id="SM00387">
    <property type="entry name" value="HATPase_c"/>
    <property type="match status" value="1"/>
</dbReference>
<organism evidence="8 9">
    <name type="scientific">Pedobacter jamesrossensis</name>
    <dbReference type="NCBI Taxonomy" id="1908238"/>
    <lineage>
        <taxon>Bacteria</taxon>
        <taxon>Pseudomonadati</taxon>
        <taxon>Bacteroidota</taxon>
        <taxon>Sphingobacteriia</taxon>
        <taxon>Sphingobacteriales</taxon>
        <taxon>Sphingobacteriaceae</taxon>
        <taxon>Pedobacter</taxon>
    </lineage>
</organism>
<feature type="domain" description="PAS" evidence="7">
    <location>
        <begin position="17"/>
        <end position="78"/>
    </location>
</feature>
<keyword evidence="4" id="KW-0808">Transferase</keyword>
<dbReference type="InterPro" id="IPR013655">
    <property type="entry name" value="PAS_fold_3"/>
</dbReference>
<dbReference type="InterPro" id="IPR000014">
    <property type="entry name" value="PAS"/>
</dbReference>
<dbReference type="CDD" id="cd00130">
    <property type="entry name" value="PAS"/>
    <property type="match status" value="1"/>
</dbReference>
<evidence type="ECO:0000256" key="4">
    <source>
        <dbReference type="ARBA" id="ARBA00022679"/>
    </source>
</evidence>
<dbReference type="InterPro" id="IPR005467">
    <property type="entry name" value="His_kinase_dom"/>
</dbReference>
<dbReference type="SUPFAM" id="SSF55874">
    <property type="entry name" value="ATPase domain of HSP90 chaperone/DNA topoisomerase II/histidine kinase"/>
    <property type="match status" value="1"/>
</dbReference>
<evidence type="ECO:0000256" key="5">
    <source>
        <dbReference type="ARBA" id="ARBA00022777"/>
    </source>
</evidence>
<dbReference type="CDD" id="cd00075">
    <property type="entry name" value="HATPase"/>
    <property type="match status" value="1"/>
</dbReference>
<keyword evidence="9" id="KW-1185">Reference proteome</keyword>
<evidence type="ECO:0000256" key="1">
    <source>
        <dbReference type="ARBA" id="ARBA00000085"/>
    </source>
</evidence>
<keyword evidence="8" id="KW-0547">Nucleotide-binding</keyword>
<accession>A0ABV8NIU2</accession>
<dbReference type="SUPFAM" id="SSF55785">
    <property type="entry name" value="PYP-like sensor domain (PAS domain)"/>
    <property type="match status" value="1"/>
</dbReference>
<comment type="caution">
    <text evidence="8">The sequence shown here is derived from an EMBL/GenBank/DDBJ whole genome shotgun (WGS) entry which is preliminary data.</text>
</comment>
<dbReference type="InterPro" id="IPR003661">
    <property type="entry name" value="HisK_dim/P_dom"/>
</dbReference>
<evidence type="ECO:0000313" key="8">
    <source>
        <dbReference type="EMBL" id="MFC4196691.1"/>
    </source>
</evidence>
<gene>
    <name evidence="8" type="ORF">ACFOUY_08275</name>
</gene>
<evidence type="ECO:0000256" key="3">
    <source>
        <dbReference type="ARBA" id="ARBA00022553"/>
    </source>
</evidence>
<dbReference type="CDD" id="cd00082">
    <property type="entry name" value="HisKA"/>
    <property type="match status" value="1"/>
</dbReference>
<protein>
    <recommendedName>
        <fullName evidence="2">histidine kinase</fullName>
        <ecNumber evidence="2">2.7.13.3</ecNumber>
    </recommendedName>
</protein>
<dbReference type="PRINTS" id="PR00344">
    <property type="entry name" value="BCTRLSENSOR"/>
</dbReference>
<dbReference type="Proteomes" id="UP001595792">
    <property type="component" value="Unassembled WGS sequence"/>
</dbReference>
<dbReference type="EC" id="2.7.13.3" evidence="2"/>
<dbReference type="PANTHER" id="PTHR43304:SF1">
    <property type="entry name" value="PAC DOMAIN-CONTAINING PROTEIN"/>
    <property type="match status" value="1"/>
</dbReference>
<dbReference type="PROSITE" id="PS50109">
    <property type="entry name" value="HIS_KIN"/>
    <property type="match status" value="1"/>
</dbReference>
<evidence type="ECO:0000259" key="7">
    <source>
        <dbReference type="PROSITE" id="PS50112"/>
    </source>
</evidence>
<proteinExistence type="predicted"/>
<feature type="domain" description="Histidine kinase" evidence="6">
    <location>
        <begin position="139"/>
        <end position="357"/>
    </location>
</feature>
<keyword evidence="3" id="KW-0597">Phosphoprotein</keyword>
<dbReference type="SUPFAM" id="SSF47384">
    <property type="entry name" value="Homodimeric domain of signal transducing histidine kinase"/>
    <property type="match status" value="1"/>
</dbReference>